<evidence type="ECO:0008006" key="3">
    <source>
        <dbReference type="Google" id="ProtNLM"/>
    </source>
</evidence>
<dbReference type="EMBL" id="BEZZ01225034">
    <property type="protein sequence ID" value="GCC47663.1"/>
    <property type="molecule type" value="Genomic_DNA"/>
</dbReference>
<sequence>MLNELCRMSARVGRNILLVQGAGGNSSVKEDDVLWVKASGTWLADAEDKDIFVP</sequence>
<keyword evidence="2" id="KW-1185">Reference proteome</keyword>
<accession>A0A401TYF1</accession>
<protein>
    <recommendedName>
        <fullName evidence="3">Class II aldolase/adducin N-terminal domain-containing protein</fullName>
    </recommendedName>
</protein>
<evidence type="ECO:0000313" key="2">
    <source>
        <dbReference type="Proteomes" id="UP000287033"/>
    </source>
</evidence>
<dbReference type="InterPro" id="IPR036409">
    <property type="entry name" value="Aldolase_II/adducin_N_sf"/>
</dbReference>
<proteinExistence type="predicted"/>
<name>A0A401TYF1_CHIPU</name>
<gene>
    <name evidence="1" type="ORF">chiPu_0032002</name>
</gene>
<feature type="non-terminal residue" evidence="1">
    <location>
        <position position="54"/>
    </location>
</feature>
<evidence type="ECO:0000313" key="1">
    <source>
        <dbReference type="EMBL" id="GCC47663.1"/>
    </source>
</evidence>
<organism evidence="1 2">
    <name type="scientific">Chiloscyllium punctatum</name>
    <name type="common">Brownbanded bambooshark</name>
    <name type="synonym">Hemiscyllium punctatum</name>
    <dbReference type="NCBI Taxonomy" id="137246"/>
    <lineage>
        <taxon>Eukaryota</taxon>
        <taxon>Metazoa</taxon>
        <taxon>Chordata</taxon>
        <taxon>Craniata</taxon>
        <taxon>Vertebrata</taxon>
        <taxon>Chondrichthyes</taxon>
        <taxon>Elasmobranchii</taxon>
        <taxon>Galeomorphii</taxon>
        <taxon>Galeoidea</taxon>
        <taxon>Orectolobiformes</taxon>
        <taxon>Hemiscylliidae</taxon>
        <taxon>Chiloscyllium</taxon>
    </lineage>
</organism>
<dbReference type="AlphaFoldDB" id="A0A401TYF1"/>
<dbReference type="Proteomes" id="UP000287033">
    <property type="component" value="Unassembled WGS sequence"/>
</dbReference>
<dbReference type="Gene3D" id="3.40.225.10">
    <property type="entry name" value="Class II aldolase/adducin N-terminal domain"/>
    <property type="match status" value="1"/>
</dbReference>
<reference evidence="1 2" key="1">
    <citation type="journal article" date="2018" name="Nat. Ecol. Evol.">
        <title>Shark genomes provide insights into elasmobranch evolution and the origin of vertebrates.</title>
        <authorList>
            <person name="Hara Y"/>
            <person name="Yamaguchi K"/>
            <person name="Onimaru K"/>
            <person name="Kadota M"/>
            <person name="Koyanagi M"/>
            <person name="Keeley SD"/>
            <person name="Tatsumi K"/>
            <person name="Tanaka K"/>
            <person name="Motone F"/>
            <person name="Kageyama Y"/>
            <person name="Nozu R"/>
            <person name="Adachi N"/>
            <person name="Nishimura O"/>
            <person name="Nakagawa R"/>
            <person name="Tanegashima C"/>
            <person name="Kiyatake I"/>
            <person name="Matsumoto R"/>
            <person name="Murakumo K"/>
            <person name="Nishida K"/>
            <person name="Terakita A"/>
            <person name="Kuratani S"/>
            <person name="Sato K"/>
            <person name="Hyodo S Kuraku.S."/>
        </authorList>
    </citation>
    <scope>NUCLEOTIDE SEQUENCE [LARGE SCALE GENOMIC DNA]</scope>
</reference>
<comment type="caution">
    <text evidence="1">The sequence shown here is derived from an EMBL/GenBank/DDBJ whole genome shotgun (WGS) entry which is preliminary data.</text>
</comment>